<name>Q2SAR6_HAHCH</name>
<reference evidence="2 3" key="1">
    <citation type="journal article" date="2005" name="Nucleic Acids Res.">
        <title>Genomic blueprint of Hahella chejuensis, a marine microbe producing an algicidal agent.</title>
        <authorList>
            <person name="Jeong H."/>
            <person name="Yim J.H."/>
            <person name="Lee C."/>
            <person name="Choi S.-H."/>
            <person name="Park Y.K."/>
            <person name="Yoon S.H."/>
            <person name="Hur C.-G."/>
            <person name="Kang H.-Y."/>
            <person name="Kim D."/>
            <person name="Lee H.H."/>
            <person name="Park K.H."/>
            <person name="Park S.-H."/>
            <person name="Park H.-S."/>
            <person name="Lee H.K."/>
            <person name="Oh T.K."/>
            <person name="Kim J.F."/>
        </authorList>
    </citation>
    <scope>NUCLEOTIDE SEQUENCE [LARGE SCALE GENOMIC DNA]</scope>
    <source>
        <strain evidence="2 3">KCTC 2396</strain>
    </source>
</reference>
<dbReference type="eggNOG" id="ENOG50342QZ">
    <property type="taxonomic scope" value="Bacteria"/>
</dbReference>
<keyword evidence="1" id="KW-0732">Signal</keyword>
<evidence type="ECO:0000313" key="2">
    <source>
        <dbReference type="EMBL" id="ABC32258.1"/>
    </source>
</evidence>
<sequence length="220" mass="23976">MKTQFAMLALAASIISTPAMSADTLFEYYKTTARAKVDGVGKSEWESTTYREATPIHQSYNLSASGNGATSSMRYDLDYSPYDNGAVLRYSIDGEIQRDEESRASVDLGHGGAVNHKFRATNSGLLKVNFNIDTLLVDCPERAVCMSVDGEVTVTGNGYRETIKFTPKNGFKDGVSYLEIPVQEGKDYLVQFSSGNGTSGGSKTQSITAVYTVTWEAQYD</sequence>
<accession>Q2SAR6</accession>
<dbReference type="HOGENOM" id="CLU_1254471_0_0_6"/>
<protein>
    <submittedName>
        <fullName evidence="2">Uncharacterized protein</fullName>
    </submittedName>
</protein>
<organism evidence="2 3">
    <name type="scientific">Hahella chejuensis (strain KCTC 2396)</name>
    <dbReference type="NCBI Taxonomy" id="349521"/>
    <lineage>
        <taxon>Bacteria</taxon>
        <taxon>Pseudomonadati</taxon>
        <taxon>Pseudomonadota</taxon>
        <taxon>Gammaproteobacteria</taxon>
        <taxon>Oceanospirillales</taxon>
        <taxon>Hahellaceae</taxon>
        <taxon>Hahella</taxon>
    </lineage>
</organism>
<keyword evidence="3" id="KW-1185">Reference proteome</keyword>
<proteinExistence type="predicted"/>
<dbReference type="STRING" id="349521.HCH_05599"/>
<gene>
    <name evidence="2" type="ordered locus">HCH_05599</name>
</gene>
<feature type="chain" id="PRO_5004215364" evidence="1">
    <location>
        <begin position="22"/>
        <end position="220"/>
    </location>
</feature>
<feature type="signal peptide" evidence="1">
    <location>
        <begin position="1"/>
        <end position="21"/>
    </location>
</feature>
<dbReference type="RefSeq" id="WP_011399321.1">
    <property type="nucleotide sequence ID" value="NC_007645.1"/>
</dbReference>
<evidence type="ECO:0000313" key="3">
    <source>
        <dbReference type="Proteomes" id="UP000000238"/>
    </source>
</evidence>
<dbReference type="AlphaFoldDB" id="Q2SAR6"/>
<dbReference type="OrthoDB" id="9848590at2"/>
<dbReference type="KEGG" id="hch:HCH_05599"/>
<dbReference type="Proteomes" id="UP000000238">
    <property type="component" value="Chromosome"/>
</dbReference>
<evidence type="ECO:0000256" key="1">
    <source>
        <dbReference type="SAM" id="SignalP"/>
    </source>
</evidence>
<dbReference type="EMBL" id="CP000155">
    <property type="protein sequence ID" value="ABC32258.1"/>
    <property type="molecule type" value="Genomic_DNA"/>
</dbReference>